<accession>A0AAQ6IRZ3</accession>
<dbReference type="InterPro" id="IPR011009">
    <property type="entry name" value="Kinase-like_dom_sf"/>
</dbReference>
<keyword evidence="3" id="KW-0418">Kinase</keyword>
<dbReference type="GO" id="GO:0048015">
    <property type="term" value="P:phosphatidylinositol-mediated signaling"/>
    <property type="evidence" value="ECO:0007669"/>
    <property type="project" value="TreeGrafter"/>
</dbReference>
<evidence type="ECO:0000256" key="5">
    <source>
        <dbReference type="ARBA" id="ARBA00029297"/>
    </source>
</evidence>
<dbReference type="GeneTree" id="ENSGT00940000159982"/>
<dbReference type="AlphaFoldDB" id="A0AAQ6IRZ3"/>
<comment type="similarity">
    <text evidence="1">Belongs to the PI3/PI4-kinase family. Type III PI4K subfamily.</text>
</comment>
<dbReference type="GO" id="GO:0005942">
    <property type="term" value="C:phosphatidylinositol 3-kinase complex"/>
    <property type="evidence" value="ECO:0007669"/>
    <property type="project" value="TreeGrafter"/>
</dbReference>
<comment type="catalytic activity">
    <reaction evidence="5">
        <text>a 1,2-diacyl-sn-glycero-3-phospho-(1D-myo-inositol 4-phosphate) + ATP = a 1,2-diacyl-sn-glycero-3-phospho-(1D-myo-inositol-3,4-bisphosphate) + ADP + H(+)</text>
        <dbReference type="Rhea" id="RHEA:18373"/>
        <dbReference type="ChEBI" id="CHEBI:15378"/>
        <dbReference type="ChEBI" id="CHEBI:30616"/>
        <dbReference type="ChEBI" id="CHEBI:57658"/>
        <dbReference type="ChEBI" id="CHEBI:58178"/>
        <dbReference type="ChEBI" id="CHEBI:456216"/>
        <dbReference type="EC" id="2.7.1.154"/>
    </reaction>
    <physiologicalReaction direction="left-to-right" evidence="5">
        <dbReference type="Rhea" id="RHEA:18374"/>
    </physiologicalReaction>
</comment>
<organism evidence="7 8">
    <name type="scientific">Anabas testudineus</name>
    <name type="common">Climbing perch</name>
    <name type="synonym">Anthias testudineus</name>
    <dbReference type="NCBI Taxonomy" id="64144"/>
    <lineage>
        <taxon>Eukaryota</taxon>
        <taxon>Metazoa</taxon>
        <taxon>Chordata</taxon>
        <taxon>Craniata</taxon>
        <taxon>Vertebrata</taxon>
        <taxon>Euteleostomi</taxon>
        <taxon>Actinopterygii</taxon>
        <taxon>Neopterygii</taxon>
        <taxon>Teleostei</taxon>
        <taxon>Neoteleostei</taxon>
        <taxon>Acanthomorphata</taxon>
        <taxon>Anabantaria</taxon>
        <taxon>Anabantiformes</taxon>
        <taxon>Anabantoidei</taxon>
        <taxon>Anabantidae</taxon>
        <taxon>Anabas</taxon>
    </lineage>
</organism>
<comment type="catalytic activity">
    <reaction evidence="4">
        <text>a 1,2-diacyl-sn-glycero-3-phospho-(1D-myo-inositol) + ATP = a 1,2-diacyl-sn-glycero-3-phospho-(1D-myo-inositol-3-phosphate) + ADP + H(+)</text>
        <dbReference type="Rhea" id="RHEA:12709"/>
        <dbReference type="ChEBI" id="CHEBI:15378"/>
        <dbReference type="ChEBI" id="CHEBI:30616"/>
        <dbReference type="ChEBI" id="CHEBI:57880"/>
        <dbReference type="ChEBI" id="CHEBI:58088"/>
        <dbReference type="ChEBI" id="CHEBI:456216"/>
        <dbReference type="EC" id="2.7.1.137"/>
    </reaction>
    <physiologicalReaction direction="left-to-right" evidence="4">
        <dbReference type="Rhea" id="RHEA:12710"/>
    </physiologicalReaction>
</comment>
<dbReference type="PROSITE" id="PS50290">
    <property type="entry name" value="PI3_4_KINASE_3"/>
    <property type="match status" value="1"/>
</dbReference>
<name>A0AAQ6IRZ3_ANATE</name>
<feature type="domain" description="PI3K/PI4K catalytic" evidence="6">
    <location>
        <begin position="89"/>
        <end position="234"/>
    </location>
</feature>
<evidence type="ECO:0000313" key="7">
    <source>
        <dbReference type="Ensembl" id="ENSATEP00000076553.1"/>
    </source>
</evidence>
<reference evidence="7" key="3">
    <citation type="submission" date="2025-09" db="UniProtKB">
        <authorList>
            <consortium name="Ensembl"/>
        </authorList>
    </citation>
    <scope>IDENTIFICATION</scope>
</reference>
<reference evidence="7 8" key="1">
    <citation type="submission" date="2021-04" db="EMBL/GenBank/DDBJ databases">
        <authorList>
            <consortium name="Wellcome Sanger Institute Data Sharing"/>
        </authorList>
    </citation>
    <scope>NUCLEOTIDE SEQUENCE [LARGE SCALE GENOMIC DNA]</scope>
</reference>
<dbReference type="GO" id="GO:0005737">
    <property type="term" value="C:cytoplasm"/>
    <property type="evidence" value="ECO:0007669"/>
    <property type="project" value="TreeGrafter"/>
</dbReference>
<dbReference type="GO" id="GO:0043491">
    <property type="term" value="P:phosphatidylinositol 3-kinase/protein kinase B signal transduction"/>
    <property type="evidence" value="ECO:0007669"/>
    <property type="project" value="TreeGrafter"/>
</dbReference>
<dbReference type="SUPFAM" id="SSF56112">
    <property type="entry name" value="Protein kinase-like (PK-like)"/>
    <property type="match status" value="1"/>
</dbReference>
<evidence type="ECO:0000256" key="1">
    <source>
        <dbReference type="ARBA" id="ARBA00006209"/>
    </source>
</evidence>
<evidence type="ECO:0000256" key="3">
    <source>
        <dbReference type="ARBA" id="ARBA00022777"/>
    </source>
</evidence>
<evidence type="ECO:0000256" key="4">
    <source>
        <dbReference type="ARBA" id="ARBA00023985"/>
    </source>
</evidence>
<dbReference type="Proteomes" id="UP000265040">
    <property type="component" value="Chromosome 6"/>
</dbReference>
<proteinExistence type="inferred from homology"/>
<protein>
    <recommendedName>
        <fullName evidence="6">PI3K/PI4K catalytic domain-containing protein</fullName>
    </recommendedName>
</protein>
<keyword evidence="8" id="KW-1185">Reference proteome</keyword>
<dbReference type="PANTHER" id="PTHR10048">
    <property type="entry name" value="PHOSPHATIDYLINOSITOL KINASE"/>
    <property type="match status" value="1"/>
</dbReference>
<evidence type="ECO:0000313" key="8">
    <source>
        <dbReference type="Proteomes" id="UP000265040"/>
    </source>
</evidence>
<dbReference type="PANTHER" id="PTHR10048:SF29">
    <property type="entry name" value="PHOSPHATIDYLINOSITOL 3-KINASE C2 DOMAIN-CONTAINING SUBUNIT GAMMA"/>
    <property type="match status" value="1"/>
</dbReference>
<keyword evidence="2" id="KW-0808">Transferase</keyword>
<dbReference type="FunFam" id="3.30.1010.10:FF:000001">
    <property type="entry name" value="Phosphatidylinositol 4-phosphate 3-kinase C2 domain-containing subunit beta"/>
    <property type="match status" value="1"/>
</dbReference>
<reference evidence="7" key="2">
    <citation type="submission" date="2025-08" db="UniProtKB">
        <authorList>
            <consortium name="Ensembl"/>
        </authorList>
    </citation>
    <scope>IDENTIFICATION</scope>
</reference>
<dbReference type="GO" id="GO:0005886">
    <property type="term" value="C:plasma membrane"/>
    <property type="evidence" value="ECO:0007669"/>
    <property type="project" value="TreeGrafter"/>
</dbReference>
<dbReference type="Pfam" id="PF00454">
    <property type="entry name" value="PI3_PI4_kinase"/>
    <property type="match status" value="1"/>
</dbReference>
<dbReference type="InterPro" id="IPR015433">
    <property type="entry name" value="PI3/4_kinase"/>
</dbReference>
<dbReference type="Gene3D" id="3.30.1010.10">
    <property type="entry name" value="Phosphatidylinositol 3-kinase Catalytic Subunit, Chain A, domain 4"/>
    <property type="match status" value="1"/>
</dbReference>
<dbReference type="GO" id="GO:0035005">
    <property type="term" value="F:1-phosphatidylinositol-4-phosphate 3-kinase activity"/>
    <property type="evidence" value="ECO:0007669"/>
    <property type="project" value="UniProtKB-EC"/>
</dbReference>
<sequence length="234" mass="26487">VGWTSGDDASSEPYYQNWYSKIRAALWHCCGRALRQDLERETHLVSVLVQVAVRVRTADKSRRKVCKQICHLLTCCLPLDPAVHVMAVDMDACKFYNSNTAPLGISFVCTDPLAKNVSIICKTGDSLRQDMLVLQIVRAMNTVWLQAGLDLQMITYSCLSTGSDRGLVEVVPDAVTLGKIHQEWGLSGTLREDTLEKWFHMWNKTKDDYEEVKITAQLTQMLDHTCYTLKQTPM</sequence>
<evidence type="ECO:0000256" key="2">
    <source>
        <dbReference type="ARBA" id="ARBA00022679"/>
    </source>
</evidence>
<dbReference type="GO" id="GO:0016477">
    <property type="term" value="P:cell migration"/>
    <property type="evidence" value="ECO:0007669"/>
    <property type="project" value="TreeGrafter"/>
</dbReference>
<dbReference type="InterPro" id="IPR000403">
    <property type="entry name" value="PI3/4_kinase_cat_dom"/>
</dbReference>
<dbReference type="GO" id="GO:0016303">
    <property type="term" value="F:1-phosphatidylinositol-3-kinase activity"/>
    <property type="evidence" value="ECO:0007669"/>
    <property type="project" value="UniProtKB-EC"/>
</dbReference>
<dbReference type="Ensembl" id="ENSATET00000079485.1">
    <property type="protein sequence ID" value="ENSATEP00000076553.1"/>
    <property type="gene ID" value="ENSATEG00000031946.1"/>
</dbReference>
<evidence type="ECO:0000259" key="6">
    <source>
        <dbReference type="PROSITE" id="PS50290"/>
    </source>
</evidence>